<gene>
    <name evidence="3" type="ORF">P167DRAFT_150611</name>
</gene>
<dbReference type="PANTHER" id="PTHR10039">
    <property type="entry name" value="AMELOGENIN"/>
    <property type="match status" value="1"/>
</dbReference>
<feature type="domain" description="NACHT" evidence="2">
    <location>
        <begin position="388"/>
        <end position="540"/>
    </location>
</feature>
<proteinExistence type="predicted"/>
<dbReference type="InterPro" id="IPR007111">
    <property type="entry name" value="NACHT_NTPase"/>
</dbReference>
<dbReference type="Gene3D" id="3.40.50.300">
    <property type="entry name" value="P-loop containing nucleotide triphosphate hydrolases"/>
    <property type="match status" value="1"/>
</dbReference>
<evidence type="ECO:0000313" key="4">
    <source>
        <dbReference type="Proteomes" id="UP000277580"/>
    </source>
</evidence>
<dbReference type="InterPro" id="IPR056884">
    <property type="entry name" value="NPHP3-like_N"/>
</dbReference>
<evidence type="ECO:0000259" key="2">
    <source>
        <dbReference type="PROSITE" id="PS50837"/>
    </source>
</evidence>
<dbReference type="AlphaFoldDB" id="A0A3N4KTA4"/>
<dbReference type="Pfam" id="PF24883">
    <property type="entry name" value="NPHP3_N"/>
    <property type="match status" value="1"/>
</dbReference>
<dbReference type="PANTHER" id="PTHR10039:SF5">
    <property type="entry name" value="NACHT DOMAIN-CONTAINING PROTEIN"/>
    <property type="match status" value="1"/>
</dbReference>
<dbReference type="PROSITE" id="PS50837">
    <property type="entry name" value="NACHT"/>
    <property type="match status" value="1"/>
</dbReference>
<dbReference type="InterPro" id="IPR027417">
    <property type="entry name" value="P-loop_NTPase"/>
</dbReference>
<dbReference type="InParanoid" id="A0A3N4KTA4"/>
<evidence type="ECO:0000256" key="1">
    <source>
        <dbReference type="ARBA" id="ARBA00022737"/>
    </source>
</evidence>
<dbReference type="SUPFAM" id="SSF52540">
    <property type="entry name" value="P-loop containing nucleoside triphosphate hydrolases"/>
    <property type="match status" value="1"/>
</dbReference>
<reference evidence="3 4" key="1">
    <citation type="journal article" date="2018" name="Nat. Ecol. Evol.">
        <title>Pezizomycetes genomes reveal the molecular basis of ectomycorrhizal truffle lifestyle.</title>
        <authorList>
            <person name="Murat C."/>
            <person name="Payen T."/>
            <person name="Noel B."/>
            <person name="Kuo A."/>
            <person name="Morin E."/>
            <person name="Chen J."/>
            <person name="Kohler A."/>
            <person name="Krizsan K."/>
            <person name="Balestrini R."/>
            <person name="Da Silva C."/>
            <person name="Montanini B."/>
            <person name="Hainaut M."/>
            <person name="Levati E."/>
            <person name="Barry K.W."/>
            <person name="Belfiori B."/>
            <person name="Cichocki N."/>
            <person name="Clum A."/>
            <person name="Dockter R.B."/>
            <person name="Fauchery L."/>
            <person name="Guy J."/>
            <person name="Iotti M."/>
            <person name="Le Tacon F."/>
            <person name="Lindquist E.A."/>
            <person name="Lipzen A."/>
            <person name="Malagnac F."/>
            <person name="Mello A."/>
            <person name="Molinier V."/>
            <person name="Miyauchi S."/>
            <person name="Poulain J."/>
            <person name="Riccioni C."/>
            <person name="Rubini A."/>
            <person name="Sitrit Y."/>
            <person name="Splivallo R."/>
            <person name="Traeger S."/>
            <person name="Wang M."/>
            <person name="Zifcakova L."/>
            <person name="Wipf D."/>
            <person name="Zambonelli A."/>
            <person name="Paolocci F."/>
            <person name="Nowrousian M."/>
            <person name="Ottonello S."/>
            <person name="Baldrian P."/>
            <person name="Spatafora J.W."/>
            <person name="Henrissat B."/>
            <person name="Nagy L.G."/>
            <person name="Aury J.M."/>
            <person name="Wincker P."/>
            <person name="Grigoriev I.V."/>
            <person name="Bonfante P."/>
            <person name="Martin F.M."/>
        </authorList>
    </citation>
    <scope>NUCLEOTIDE SEQUENCE [LARGE SCALE GENOMIC DNA]</scope>
    <source>
        <strain evidence="3 4">CCBAS932</strain>
    </source>
</reference>
<dbReference type="Proteomes" id="UP000277580">
    <property type="component" value="Unassembled WGS sequence"/>
</dbReference>
<dbReference type="OrthoDB" id="1658288at2759"/>
<keyword evidence="4" id="KW-1185">Reference proteome</keyword>
<organism evidence="3 4">
    <name type="scientific">Morchella conica CCBAS932</name>
    <dbReference type="NCBI Taxonomy" id="1392247"/>
    <lineage>
        <taxon>Eukaryota</taxon>
        <taxon>Fungi</taxon>
        <taxon>Dikarya</taxon>
        <taxon>Ascomycota</taxon>
        <taxon>Pezizomycotina</taxon>
        <taxon>Pezizomycetes</taxon>
        <taxon>Pezizales</taxon>
        <taxon>Morchellaceae</taxon>
        <taxon>Morchella</taxon>
    </lineage>
</organism>
<name>A0A3N4KTA4_9PEZI</name>
<sequence length="721" mass="82908">MKLGQLERLLREGEPIQVVQKTSAQCSMPGEVPIPIDSNHSDMVKFSSPEERAFRSVIKYMESLVEKRSRESLKQSLERSIIKQECSFYVDQKEYHHRFLEPSVTAYAEGIFLASNNLDYERWRVDTDPSHTLVYSGFPSLAHALPIFLQDLAKVEKESLILNFSYGSACTSYRYDLTLKGANHKDLCMAWTLFCQATDSYSQDVQQQLFLSFLRVLLAPMNDDELSRVYDDPEEAFTILMGLSSLETILEALEKSLAQVVTIRVSQNNGCSKLKRDIKMILDLDEPSTEHWKELFPKIRTIIRHLRKDGITAKVLIMDPPVIGNLELVPGSEIHVTYDKERQDCLTTLYFHNSRSEKVPARYAHTFEWLWKTPEYLAWNSTQECGTGLLLIEGKPGSGKSTLMRFFKDRFSPVSSNKIILASFFYHARDGDSERNHTNMLRALLYQILEADESFFACVQPIYRQALRRDELWDLERLKEALRACRRHVLSRSLFLIVDAMDESENTDRTDIIQFFQKLTERTDGSDGKCLVKVFLTSRPINELHPSGLNGVYRIVLQERNKKDIESYTDAFLQNSVFDSVGGAKPALKEYIMEHADGVFLWVHLVAKELVQYAMKGSRQGKLLKFLKSLPKSLEDFYQRMLEGLDSDDPDDLVDGKRILQFCLFSHRAMELHELEHALAMPGLPKDPEPEVASWEIEKPTSIRRLLTQCTGGFVDIQESR</sequence>
<evidence type="ECO:0000313" key="3">
    <source>
        <dbReference type="EMBL" id="RPB12649.1"/>
    </source>
</evidence>
<dbReference type="EMBL" id="ML119127">
    <property type="protein sequence ID" value="RPB12649.1"/>
    <property type="molecule type" value="Genomic_DNA"/>
</dbReference>
<accession>A0A3N4KTA4</accession>
<protein>
    <recommendedName>
        <fullName evidence="2">NACHT domain-containing protein</fullName>
    </recommendedName>
</protein>
<keyword evidence="1" id="KW-0677">Repeat</keyword>